<dbReference type="InterPro" id="IPR012677">
    <property type="entry name" value="Nucleotide-bd_a/b_plait_sf"/>
</dbReference>
<evidence type="ECO:0000256" key="1">
    <source>
        <dbReference type="SAM" id="MobiDB-lite"/>
    </source>
</evidence>
<name>A0A5J4Z1I3_PORPP</name>
<protein>
    <recommendedName>
        <fullName evidence="2">UPF3 domain-containing protein</fullName>
    </recommendedName>
</protein>
<dbReference type="Pfam" id="PF03467">
    <property type="entry name" value="Smg4_UPF3"/>
    <property type="match status" value="1"/>
</dbReference>
<feature type="compositionally biased region" description="Polar residues" evidence="1">
    <location>
        <begin position="69"/>
        <end position="83"/>
    </location>
</feature>
<sequence>MAKDDKQRKSQRQSAESRETENTRGGCGHGTAGARNSAGGSARRSGQGSVKPAQAARNGTPGGGLSAAKSANDSNKQLLTAQHASPAGEIALSAASTGTSARAIKAQQASRSKRTQSSREGTGGSGAGKSGSGAAEGSSRHKVKAEIKAHKVVVRHLPPTLSFEQFGQICAERGFDLSKLENAPIWTSFRNSAEQAKNVNEARSFLDAYAFCQLAWSTAEPSVAFTEAIQGAQFADPKLGGVYTVTVEPSPYGKIPNPAFKPGSDAALAGTYAESEAFQTFRESYDQKLQERSEPISLALLPMVGGSDGTSSTDRIVLLDGNYGSGSLKKNAIEIAKYGVRDMDNETDKKVTVTPLMLELREKRRKANKREHARRSRTSGAPKILLSTQDSIAQAPRAMPTATVSGTMNVAAAKPKSKRKNSKGTKT</sequence>
<gene>
    <name evidence="3" type="ORF">FVE85_0472</name>
</gene>
<feature type="domain" description="UPF3" evidence="2">
    <location>
        <begin position="150"/>
        <end position="364"/>
    </location>
</feature>
<dbReference type="Proteomes" id="UP000324585">
    <property type="component" value="Unassembled WGS sequence"/>
</dbReference>
<dbReference type="AlphaFoldDB" id="A0A5J4Z1I3"/>
<feature type="region of interest" description="Disordered" evidence="1">
    <location>
        <begin position="1"/>
        <end position="142"/>
    </location>
</feature>
<feature type="region of interest" description="Disordered" evidence="1">
    <location>
        <begin position="363"/>
        <end position="427"/>
    </location>
</feature>
<feature type="compositionally biased region" description="Low complexity" evidence="1">
    <location>
        <begin position="32"/>
        <end position="49"/>
    </location>
</feature>
<dbReference type="Gene3D" id="3.30.70.330">
    <property type="match status" value="1"/>
</dbReference>
<accession>A0A5J4Z1I3</accession>
<comment type="caution">
    <text evidence="3">The sequence shown here is derived from an EMBL/GenBank/DDBJ whole genome shotgun (WGS) entry which is preliminary data.</text>
</comment>
<dbReference type="OrthoDB" id="18087at2759"/>
<organism evidence="3 4">
    <name type="scientific">Porphyridium purpureum</name>
    <name type="common">Red alga</name>
    <name type="synonym">Porphyridium cruentum</name>
    <dbReference type="NCBI Taxonomy" id="35688"/>
    <lineage>
        <taxon>Eukaryota</taxon>
        <taxon>Rhodophyta</taxon>
        <taxon>Bangiophyceae</taxon>
        <taxon>Porphyridiales</taxon>
        <taxon>Porphyridiaceae</taxon>
        <taxon>Porphyridium</taxon>
    </lineage>
</organism>
<feature type="compositionally biased region" description="Basic residues" evidence="1">
    <location>
        <begin position="415"/>
        <end position="427"/>
    </location>
</feature>
<evidence type="ECO:0000313" key="4">
    <source>
        <dbReference type="Proteomes" id="UP000324585"/>
    </source>
</evidence>
<evidence type="ECO:0000313" key="3">
    <source>
        <dbReference type="EMBL" id="KAA8496743.1"/>
    </source>
</evidence>
<proteinExistence type="predicted"/>
<feature type="compositionally biased region" description="Gly residues" evidence="1">
    <location>
        <begin position="121"/>
        <end position="131"/>
    </location>
</feature>
<feature type="compositionally biased region" description="Basic residues" evidence="1">
    <location>
        <begin position="363"/>
        <end position="377"/>
    </location>
</feature>
<dbReference type="InterPro" id="IPR005120">
    <property type="entry name" value="UPF3_dom"/>
</dbReference>
<dbReference type="EMBL" id="VRMN01000002">
    <property type="protein sequence ID" value="KAA8496743.1"/>
    <property type="molecule type" value="Genomic_DNA"/>
</dbReference>
<reference evidence="4" key="1">
    <citation type="journal article" date="2019" name="Nat. Commun.">
        <title>Expansion of phycobilisome linker gene families in mesophilic red algae.</title>
        <authorList>
            <person name="Lee J."/>
            <person name="Kim D."/>
            <person name="Bhattacharya D."/>
            <person name="Yoon H.S."/>
        </authorList>
    </citation>
    <scope>NUCLEOTIDE SEQUENCE [LARGE SCALE GENOMIC DNA]</scope>
    <source>
        <strain evidence="4">CCMP 1328</strain>
    </source>
</reference>
<evidence type="ECO:0000259" key="2">
    <source>
        <dbReference type="Pfam" id="PF03467"/>
    </source>
</evidence>
<keyword evidence="4" id="KW-1185">Reference proteome</keyword>